<gene>
    <name evidence="2" type="ORF">RclHR1_01450020</name>
</gene>
<dbReference type="PANTHER" id="PTHR44329">
    <property type="entry name" value="SERINE/THREONINE-PROTEIN KINASE TNNI3K-RELATED"/>
    <property type="match status" value="1"/>
</dbReference>
<dbReference type="InterPro" id="IPR000719">
    <property type="entry name" value="Prot_kinase_dom"/>
</dbReference>
<dbReference type="Pfam" id="PF07714">
    <property type="entry name" value="PK_Tyr_Ser-Thr"/>
    <property type="match status" value="1"/>
</dbReference>
<accession>A0A2Z6QH70</accession>
<dbReference type="Proteomes" id="UP000247702">
    <property type="component" value="Unassembled WGS sequence"/>
</dbReference>
<dbReference type="EMBL" id="BEXD01000502">
    <property type="protein sequence ID" value="GBB87992.1"/>
    <property type="molecule type" value="Genomic_DNA"/>
</dbReference>
<dbReference type="SUPFAM" id="SSF56112">
    <property type="entry name" value="Protein kinase-like (PK-like)"/>
    <property type="match status" value="1"/>
</dbReference>
<organism evidence="2 3">
    <name type="scientific">Rhizophagus clarus</name>
    <dbReference type="NCBI Taxonomy" id="94130"/>
    <lineage>
        <taxon>Eukaryota</taxon>
        <taxon>Fungi</taxon>
        <taxon>Fungi incertae sedis</taxon>
        <taxon>Mucoromycota</taxon>
        <taxon>Glomeromycotina</taxon>
        <taxon>Glomeromycetes</taxon>
        <taxon>Glomerales</taxon>
        <taxon>Glomeraceae</taxon>
        <taxon>Rhizophagus</taxon>
    </lineage>
</organism>
<dbReference type="InterPro" id="IPR011009">
    <property type="entry name" value="Kinase-like_dom_sf"/>
</dbReference>
<dbReference type="Gene3D" id="1.10.510.10">
    <property type="entry name" value="Transferase(Phosphotransferase) domain 1"/>
    <property type="match status" value="1"/>
</dbReference>
<comment type="caution">
    <text evidence="2">The sequence shown here is derived from an EMBL/GenBank/DDBJ whole genome shotgun (WGS) entry which is preliminary data.</text>
</comment>
<dbReference type="PROSITE" id="PS50011">
    <property type="entry name" value="PROTEIN_KINASE_DOM"/>
    <property type="match status" value="1"/>
</dbReference>
<evidence type="ECO:0000313" key="3">
    <source>
        <dbReference type="Proteomes" id="UP000247702"/>
    </source>
</evidence>
<dbReference type="GO" id="GO:0004674">
    <property type="term" value="F:protein serine/threonine kinase activity"/>
    <property type="evidence" value="ECO:0007669"/>
    <property type="project" value="TreeGrafter"/>
</dbReference>
<reference evidence="2 3" key="1">
    <citation type="submission" date="2017-11" db="EMBL/GenBank/DDBJ databases">
        <title>The genome of Rhizophagus clarus HR1 reveals common genetic basis of auxotrophy among arbuscular mycorrhizal fungi.</title>
        <authorList>
            <person name="Kobayashi Y."/>
        </authorList>
    </citation>
    <scope>NUCLEOTIDE SEQUENCE [LARGE SCALE GENOMIC DNA]</scope>
    <source>
        <strain evidence="2 3">HR1</strain>
    </source>
</reference>
<name>A0A2Z6QH70_9GLOM</name>
<keyword evidence="3" id="KW-1185">Reference proteome</keyword>
<dbReference type="GO" id="GO:0005524">
    <property type="term" value="F:ATP binding"/>
    <property type="evidence" value="ECO:0007669"/>
    <property type="project" value="InterPro"/>
</dbReference>
<dbReference type="InterPro" id="IPR051681">
    <property type="entry name" value="Ser/Thr_Kinases-Pseudokinases"/>
</dbReference>
<proteinExistence type="predicted"/>
<sequence length="1670" mass="197244">MSSQDDIACKKCDEIYTEINYKWCKPCQINGLNQNFASWTSGNETIDKLIQEMQLKIKNYDDMVVEWISFDQFNDIKKIYEDNFNVLYSAIWIDGPFKCDGSDKIRRKRMPNKKVVLEYLNNSQNNNITKGFLNEVKSYSIENDDHSDIITIYGISQNPDTKDYVIVLQDCYCVNCGKIYTDKRYKWCNPCLLNELKQNFENWTSGNEIFDELIQENQLEVKSLNDSIFEWIPYNQLDTIKEIDMTLYSAIWINGPLRYNYDKMEWEKIPNEKINLIYFDSSLKLTKKDDVPYDKIYGISQNPDTNNYILIFQDCYCKNCGKTYTNEKYKWCKPCQINYLKQSFANWTSGNEKIDELIQEMQLKINKYSNLIVEWIPYNQFNDIKKIGKDDSANILYSATWMDGLLEYDCNKMEYKRIPNKEVVLKYLGNNIINEFLNEIKSYFAEHSNTYGKIIKIYGISQDPDTKDYVMVLQNGYCEICKYIYGNIKHKWCKQCFTNSLKQNFTNWTSGNEKIDEFIQQMQLQVNSLNHPIVEWIPYNQFNDFKILYESDFVILYSAIFVNGPFCYYYGKMEWEREPNEKVTLIRLNNSQITIDQFLNKIEKYIDERHRMDTTIELNKTFRELFYAEDYIAVDENINIVKVYGITQNPDSKDYIIVLQDWCCENCNEMYESKEYKWCNSCQIDNLKQSFANWTSENEQIDEIVQNLQLDIEKHNDIIVEWIPYNHFNNIKEIVNVKGDCATLYSANWMNGLLHYEYYKWKRRSNTKVNLKCLHNSQDITDEILNEKIESYYIRNNEGKVDEEDYYCYRLPKIYGISQNPNTKDYIIVLEDGNHCETCGEIYEAIDFKWCESCQVNKLIKNFTNWTSGNEIIDKYIQGMQLELQSHFCAIIVEWIPYNRLNDIEKMGNDSSILHSATWIDGPLKYDVIEWKRISNKKVTLKYLYDSYNITNESLNEEVEPFTDEIGYYYNSIIYGMSQNPDTKDYILVLQDEIVCEKCFQIYKYVNSKKCNPCKINNLKQNFANWTSGNKQIDELIQKMQLESKDYDTVIEWIPYNQLSNIKRTGKIDSNIYSATWIKRNYEVTLKYLSNLQNKNTDEFLNEIKSHFIEYKSIIKIFGLSQDPSTKDYIVVLKNGSHCKICGGLYINSWCKSCQMSVLKNNFEYWTSKNKIIDELIQEMQLNIQNYNDIIVEWIPYDQLNDIKEIGKDAFATLYSATWIDGPLKYNTGSNDVKSYFFKVDDPSHDINFTPKIYGISQNLDTKDYIIVLEDCYCENCGKMYTDIGHKWCKPCQIKDIEQDFANWTSENKKIDKLIQEMQLKINKYNDVIVEWIPYDQFDDIKKIGKGGFSTVYSASWTNGPLQYREDHKKLERKCNEEVALKCLHNSQNITNGFLHEVKNYSISDDGILKIYGISQNPRTKDYIIVLQLASGNFVECKYIKKPWYWTEKLHILNDIIDCLKIIHDNEMVHRDLHTGNILTLPILTYGPFIEKTCISDMGLCREVNLDNMDEIKVYGVMPYVAPEVLRGKTYTQAADIYSFGMIMYFVATRRQPFANCAHDETLALNICNGIRPEINELEAPKSYIELMKKCWNSNPDDRPKAIEIKEEINKQIQDAEKNKIRFSYIGNNKPTHPQAIYTSRLLNPFTENLRKYDNINNNSVEVIDFTKVI</sequence>
<evidence type="ECO:0000313" key="2">
    <source>
        <dbReference type="EMBL" id="GBB87992.1"/>
    </source>
</evidence>
<feature type="domain" description="Protein kinase" evidence="1">
    <location>
        <begin position="1338"/>
        <end position="1613"/>
    </location>
</feature>
<dbReference type="InterPro" id="IPR001245">
    <property type="entry name" value="Ser-Thr/Tyr_kinase_cat_dom"/>
</dbReference>
<evidence type="ECO:0000259" key="1">
    <source>
        <dbReference type="PROSITE" id="PS50011"/>
    </source>
</evidence>
<protein>
    <recommendedName>
        <fullName evidence="1">Protein kinase domain-containing protein</fullName>
    </recommendedName>
</protein>